<dbReference type="InterPro" id="IPR036291">
    <property type="entry name" value="NAD(P)-bd_dom_sf"/>
</dbReference>
<evidence type="ECO:0000256" key="1">
    <source>
        <dbReference type="ARBA" id="ARBA00022857"/>
    </source>
</evidence>
<dbReference type="Proteomes" id="UP000707356">
    <property type="component" value="Unassembled WGS sequence"/>
</dbReference>
<dbReference type="InterPro" id="IPR011032">
    <property type="entry name" value="GroES-like_sf"/>
</dbReference>
<gene>
    <name evidence="3" type="ORF">KME07_16780</name>
</gene>
<dbReference type="SMART" id="SM00829">
    <property type="entry name" value="PKS_ER"/>
    <property type="match status" value="1"/>
</dbReference>
<dbReference type="Gene3D" id="3.90.180.10">
    <property type="entry name" value="Medium-chain alcohol dehydrogenases, catalytic domain"/>
    <property type="match status" value="1"/>
</dbReference>
<proteinExistence type="predicted"/>
<dbReference type="InterPro" id="IPR013149">
    <property type="entry name" value="ADH-like_C"/>
</dbReference>
<keyword evidence="1" id="KW-0521">NADP</keyword>
<reference evidence="3" key="2">
    <citation type="journal article" date="2022" name="Microbiol. Resour. Announc.">
        <title>Metagenome Sequencing to Explore Phylogenomics of Terrestrial Cyanobacteria.</title>
        <authorList>
            <person name="Ward R.D."/>
            <person name="Stajich J.E."/>
            <person name="Johansen J.R."/>
            <person name="Huntemann M."/>
            <person name="Clum A."/>
            <person name="Foster B."/>
            <person name="Foster B."/>
            <person name="Roux S."/>
            <person name="Palaniappan K."/>
            <person name="Varghese N."/>
            <person name="Mukherjee S."/>
            <person name="Reddy T.B.K."/>
            <person name="Daum C."/>
            <person name="Copeland A."/>
            <person name="Chen I.A."/>
            <person name="Ivanova N.N."/>
            <person name="Kyrpides N.C."/>
            <person name="Shapiro N."/>
            <person name="Eloe-Fadrosh E.A."/>
            <person name="Pietrasiak N."/>
        </authorList>
    </citation>
    <scope>NUCLEOTIDE SEQUENCE</scope>
    <source>
        <strain evidence="3">GSE-TBD4-15B</strain>
    </source>
</reference>
<dbReference type="Pfam" id="PF08240">
    <property type="entry name" value="ADH_N"/>
    <property type="match status" value="1"/>
</dbReference>
<evidence type="ECO:0000313" key="4">
    <source>
        <dbReference type="Proteomes" id="UP000707356"/>
    </source>
</evidence>
<dbReference type="PANTHER" id="PTHR44154:SF1">
    <property type="entry name" value="QUINONE OXIDOREDUCTASE"/>
    <property type="match status" value="1"/>
</dbReference>
<dbReference type="SUPFAM" id="SSF51735">
    <property type="entry name" value="NAD(P)-binding Rossmann-fold domains"/>
    <property type="match status" value="1"/>
</dbReference>
<dbReference type="SUPFAM" id="SSF50129">
    <property type="entry name" value="GroES-like"/>
    <property type="match status" value="1"/>
</dbReference>
<dbReference type="InterPro" id="IPR051603">
    <property type="entry name" value="Zinc-ADH_QOR/CCCR"/>
</dbReference>
<organism evidence="3 4">
    <name type="scientific">Pegethrix bostrychoides GSE-TBD4-15B</name>
    <dbReference type="NCBI Taxonomy" id="2839662"/>
    <lineage>
        <taxon>Bacteria</taxon>
        <taxon>Bacillati</taxon>
        <taxon>Cyanobacteriota</taxon>
        <taxon>Cyanophyceae</taxon>
        <taxon>Oculatellales</taxon>
        <taxon>Oculatellaceae</taxon>
        <taxon>Pegethrix</taxon>
    </lineage>
</organism>
<accession>A0A951PCW7</accession>
<reference evidence="3" key="1">
    <citation type="submission" date="2021-05" db="EMBL/GenBank/DDBJ databases">
        <authorList>
            <person name="Pietrasiak N."/>
            <person name="Ward R."/>
            <person name="Stajich J.E."/>
            <person name="Kurbessoian T."/>
        </authorList>
    </citation>
    <scope>NUCLEOTIDE SEQUENCE</scope>
    <source>
        <strain evidence="3">GSE-TBD4-15B</strain>
    </source>
</reference>
<name>A0A951PCW7_9CYAN</name>
<feature type="domain" description="Enoyl reductase (ER)" evidence="2">
    <location>
        <begin position="11"/>
        <end position="326"/>
    </location>
</feature>
<sequence>MKAAWYEQLGAAREVLTVNDMAASGVEAGEVLVKVYASGVNPSDVKQRGGWGGLKMRAARVIPHNDGAGIIEAVGQGVSPQRIGQRVWLYKATFARAMGTAAEYVTIPAQQAVELPDPVSFAIGASLGVPAMTAHHCIFKDGSVQGQTLLVTGGAGAVGHYAIQLAKWGGAQVITTVSSMAKAETAQAAGADQVINYKTESVVERVREITQQKAGIDRVIEVDFAGNLDSNLALLKLDGVIAAYASDSNREPPLPFYGFASKNLTIHTVLVYAMSDTAHSHAITDITACLEAGILQPNIAQQFPLDEIAAAHEMQESGEAIGKILIELAS</sequence>
<comment type="caution">
    <text evidence="3">The sequence shown here is derived from an EMBL/GenBank/DDBJ whole genome shotgun (WGS) entry which is preliminary data.</text>
</comment>
<dbReference type="CDD" id="cd08253">
    <property type="entry name" value="zeta_crystallin"/>
    <property type="match status" value="1"/>
</dbReference>
<evidence type="ECO:0000259" key="2">
    <source>
        <dbReference type="SMART" id="SM00829"/>
    </source>
</evidence>
<dbReference type="Pfam" id="PF00107">
    <property type="entry name" value="ADH_zinc_N"/>
    <property type="match status" value="1"/>
</dbReference>
<dbReference type="InterPro" id="IPR013154">
    <property type="entry name" value="ADH-like_N"/>
</dbReference>
<dbReference type="GO" id="GO:0016491">
    <property type="term" value="F:oxidoreductase activity"/>
    <property type="evidence" value="ECO:0007669"/>
    <property type="project" value="InterPro"/>
</dbReference>
<dbReference type="Gene3D" id="3.40.50.720">
    <property type="entry name" value="NAD(P)-binding Rossmann-like Domain"/>
    <property type="match status" value="1"/>
</dbReference>
<dbReference type="PANTHER" id="PTHR44154">
    <property type="entry name" value="QUINONE OXIDOREDUCTASE"/>
    <property type="match status" value="1"/>
</dbReference>
<dbReference type="AlphaFoldDB" id="A0A951PCW7"/>
<protein>
    <submittedName>
        <fullName evidence="3">NADPH:quinone reductase</fullName>
    </submittedName>
</protein>
<dbReference type="InterPro" id="IPR020843">
    <property type="entry name" value="ER"/>
</dbReference>
<evidence type="ECO:0000313" key="3">
    <source>
        <dbReference type="EMBL" id="MBW4467082.1"/>
    </source>
</evidence>
<dbReference type="EMBL" id="JAHHHV010000073">
    <property type="protein sequence ID" value="MBW4467082.1"/>
    <property type="molecule type" value="Genomic_DNA"/>
</dbReference>